<organism evidence="1">
    <name type="scientific">Arundo donax</name>
    <name type="common">Giant reed</name>
    <name type="synonym">Donax arundinaceus</name>
    <dbReference type="NCBI Taxonomy" id="35708"/>
    <lineage>
        <taxon>Eukaryota</taxon>
        <taxon>Viridiplantae</taxon>
        <taxon>Streptophyta</taxon>
        <taxon>Embryophyta</taxon>
        <taxon>Tracheophyta</taxon>
        <taxon>Spermatophyta</taxon>
        <taxon>Magnoliopsida</taxon>
        <taxon>Liliopsida</taxon>
        <taxon>Poales</taxon>
        <taxon>Poaceae</taxon>
        <taxon>PACMAD clade</taxon>
        <taxon>Arundinoideae</taxon>
        <taxon>Arundineae</taxon>
        <taxon>Arundo</taxon>
    </lineage>
</organism>
<dbReference type="AlphaFoldDB" id="A0A0A9BIP5"/>
<protein>
    <submittedName>
        <fullName evidence="1">Uncharacterized protein</fullName>
    </submittedName>
</protein>
<name>A0A0A9BIP5_ARUDO</name>
<proteinExistence type="predicted"/>
<accession>A0A0A9BIP5</accession>
<evidence type="ECO:0000313" key="1">
    <source>
        <dbReference type="EMBL" id="JAD61080.1"/>
    </source>
</evidence>
<sequence>MLWQVEMRPNKSHKYEDTIQKGIIVLVIVIIENEDEFQVHGSDTWLG</sequence>
<reference evidence="1" key="2">
    <citation type="journal article" date="2015" name="Data Brief">
        <title>Shoot transcriptome of the giant reed, Arundo donax.</title>
        <authorList>
            <person name="Barrero R.A."/>
            <person name="Guerrero F.D."/>
            <person name="Moolhuijzen P."/>
            <person name="Goolsby J.A."/>
            <person name="Tidwell J."/>
            <person name="Bellgard S.E."/>
            <person name="Bellgard M.I."/>
        </authorList>
    </citation>
    <scope>NUCLEOTIDE SEQUENCE</scope>
    <source>
        <tissue evidence="1">Shoot tissue taken approximately 20 cm above the soil surface</tissue>
    </source>
</reference>
<reference evidence="1" key="1">
    <citation type="submission" date="2014-09" db="EMBL/GenBank/DDBJ databases">
        <authorList>
            <person name="Magalhaes I.L.F."/>
            <person name="Oliveira U."/>
            <person name="Santos F.R."/>
            <person name="Vidigal T.H.D.A."/>
            <person name="Brescovit A.D."/>
            <person name="Santos A.J."/>
        </authorList>
    </citation>
    <scope>NUCLEOTIDE SEQUENCE</scope>
    <source>
        <tissue evidence="1">Shoot tissue taken approximately 20 cm above the soil surface</tissue>
    </source>
</reference>
<dbReference type="EMBL" id="GBRH01236815">
    <property type="protein sequence ID" value="JAD61080.1"/>
    <property type="molecule type" value="Transcribed_RNA"/>
</dbReference>